<reference evidence="2 3" key="1">
    <citation type="submission" date="2018-12" db="EMBL/GenBank/DDBJ databases">
        <title>bacterium Hansschlegelia zhihuaiae S113.</title>
        <authorList>
            <person name="He J."/>
        </authorList>
    </citation>
    <scope>NUCLEOTIDE SEQUENCE [LARGE SCALE GENOMIC DNA]</scope>
    <source>
        <strain evidence="2 3">S 113</strain>
    </source>
</reference>
<accession>A0A4Q0MKT5</accession>
<sequence>MSSSRTARWILAAVAAAGAYAPAWAAELPDRTPGLWETRALIDGRYRVVRRCFKQGERSAFIDAVGVGACSASAQKTIFGGWMMQADCRTPKALLSGKLLVSGDFGAELQGRVVTSVTPAAGGPVVKRTAMTFSSRRLGECATTPRG</sequence>
<protein>
    <recommendedName>
        <fullName evidence="4">DUF3617 family protein</fullName>
    </recommendedName>
</protein>
<evidence type="ECO:0000256" key="1">
    <source>
        <dbReference type="SAM" id="SignalP"/>
    </source>
</evidence>
<dbReference type="Proteomes" id="UP000289708">
    <property type="component" value="Unassembled WGS sequence"/>
</dbReference>
<keyword evidence="3" id="KW-1185">Reference proteome</keyword>
<evidence type="ECO:0000313" key="2">
    <source>
        <dbReference type="EMBL" id="RXF74063.1"/>
    </source>
</evidence>
<evidence type="ECO:0000313" key="3">
    <source>
        <dbReference type="Proteomes" id="UP000289708"/>
    </source>
</evidence>
<feature type="signal peptide" evidence="1">
    <location>
        <begin position="1"/>
        <end position="25"/>
    </location>
</feature>
<dbReference type="EMBL" id="RYFI01000005">
    <property type="protein sequence ID" value="RXF74063.1"/>
    <property type="molecule type" value="Genomic_DNA"/>
</dbReference>
<dbReference type="RefSeq" id="WP_128776739.1">
    <property type="nucleotide sequence ID" value="NZ_RYFI01000005.1"/>
</dbReference>
<feature type="chain" id="PRO_5020805305" description="DUF3617 family protein" evidence="1">
    <location>
        <begin position="26"/>
        <end position="147"/>
    </location>
</feature>
<gene>
    <name evidence="2" type="ORF">EK403_06735</name>
</gene>
<keyword evidence="1" id="KW-0732">Signal</keyword>
<evidence type="ECO:0008006" key="4">
    <source>
        <dbReference type="Google" id="ProtNLM"/>
    </source>
</evidence>
<proteinExistence type="predicted"/>
<comment type="caution">
    <text evidence="2">The sequence shown here is derived from an EMBL/GenBank/DDBJ whole genome shotgun (WGS) entry which is preliminary data.</text>
</comment>
<organism evidence="2 3">
    <name type="scientific">Hansschlegelia zhihuaiae</name>
    <dbReference type="NCBI Taxonomy" id="405005"/>
    <lineage>
        <taxon>Bacteria</taxon>
        <taxon>Pseudomonadati</taxon>
        <taxon>Pseudomonadota</taxon>
        <taxon>Alphaproteobacteria</taxon>
        <taxon>Hyphomicrobiales</taxon>
        <taxon>Methylopilaceae</taxon>
        <taxon>Hansschlegelia</taxon>
    </lineage>
</organism>
<name>A0A4Q0MKT5_9HYPH</name>
<dbReference type="AlphaFoldDB" id="A0A4Q0MKT5"/>
<dbReference type="OrthoDB" id="8113882at2"/>